<proteinExistence type="inferred from homology"/>
<accession>A0A366FGL6</accession>
<dbReference type="GO" id="GO:0030313">
    <property type="term" value="C:cell envelope"/>
    <property type="evidence" value="ECO:0007669"/>
    <property type="project" value="UniProtKB-SubCell"/>
</dbReference>
<dbReference type="Pfam" id="PF13407">
    <property type="entry name" value="Peripla_BP_4"/>
    <property type="match status" value="1"/>
</dbReference>
<dbReference type="AlphaFoldDB" id="A0A366FGL6"/>
<comment type="subcellular location">
    <subcellularLocation>
        <location evidence="1">Cell envelope</location>
    </subcellularLocation>
</comment>
<protein>
    <submittedName>
        <fullName evidence="6">Monosaccharide ABC transporter substrate-binding protein (CUT2 family)</fullName>
    </submittedName>
</protein>
<evidence type="ECO:0000256" key="4">
    <source>
        <dbReference type="SAM" id="SignalP"/>
    </source>
</evidence>
<gene>
    <name evidence="6" type="ORF">DFR50_11176</name>
</gene>
<dbReference type="CDD" id="cd06309">
    <property type="entry name" value="PBP1_galactofuranose_YtfQ-like"/>
    <property type="match status" value="1"/>
</dbReference>
<organism evidence="6 7">
    <name type="scientific">Roseiarcus fermentans</name>
    <dbReference type="NCBI Taxonomy" id="1473586"/>
    <lineage>
        <taxon>Bacteria</taxon>
        <taxon>Pseudomonadati</taxon>
        <taxon>Pseudomonadota</taxon>
        <taxon>Alphaproteobacteria</taxon>
        <taxon>Hyphomicrobiales</taxon>
        <taxon>Roseiarcaceae</taxon>
        <taxon>Roseiarcus</taxon>
    </lineage>
</organism>
<comment type="caution">
    <text evidence="6">The sequence shown here is derived from an EMBL/GenBank/DDBJ whole genome shotgun (WGS) entry which is preliminary data.</text>
</comment>
<reference evidence="6 7" key="1">
    <citation type="submission" date="2018-06" db="EMBL/GenBank/DDBJ databases">
        <title>Genomic Encyclopedia of Type Strains, Phase IV (KMG-IV): sequencing the most valuable type-strain genomes for metagenomic binning, comparative biology and taxonomic classification.</title>
        <authorList>
            <person name="Goeker M."/>
        </authorList>
    </citation>
    <scope>NUCLEOTIDE SEQUENCE [LARGE SCALE GENOMIC DNA]</scope>
    <source>
        <strain evidence="6 7">DSM 24875</strain>
    </source>
</reference>
<evidence type="ECO:0000256" key="2">
    <source>
        <dbReference type="ARBA" id="ARBA00007639"/>
    </source>
</evidence>
<dbReference type="SUPFAM" id="SSF53822">
    <property type="entry name" value="Periplasmic binding protein-like I"/>
    <property type="match status" value="1"/>
</dbReference>
<dbReference type="Proteomes" id="UP000253529">
    <property type="component" value="Unassembled WGS sequence"/>
</dbReference>
<dbReference type="EMBL" id="QNRK01000011">
    <property type="protein sequence ID" value="RBP13814.1"/>
    <property type="molecule type" value="Genomic_DNA"/>
</dbReference>
<evidence type="ECO:0000256" key="3">
    <source>
        <dbReference type="ARBA" id="ARBA00022729"/>
    </source>
</evidence>
<name>A0A366FGL6_9HYPH</name>
<dbReference type="RefSeq" id="WP_170153173.1">
    <property type="nucleotide sequence ID" value="NZ_QNRK01000011.1"/>
</dbReference>
<sequence>MKFAKWLGGAAVAATLAFAASSAFAVTIGFSQVGDEGDWRPAFSKDMQDEAKKEGIDLKFADAQGKEEDQLKAVRAFIAQKVDAIIIAPVVTTGWSQVLEEAKKAGIPVFLADRDVEGDKSLFVARISADFNLEGKLAGAWLAQASKGNCKIVELQGTVGSAPAIERKKGFEAIISQFPEMKIIKSQSGNFTTDGGKKVMEAFIKATDNLKGVCGVFAHNDNMQLGAIQAMKEAGLKPGKDFLMVSVDYVPAMKEALAAGDANASVELRSAIGKYIYPVVTDYLKDKKELPKWIVIPSDLHASATPGN</sequence>
<dbReference type="InterPro" id="IPR025997">
    <property type="entry name" value="SBP_2_dom"/>
</dbReference>
<dbReference type="PANTHER" id="PTHR46847">
    <property type="entry name" value="D-ALLOSE-BINDING PERIPLASMIC PROTEIN-RELATED"/>
    <property type="match status" value="1"/>
</dbReference>
<dbReference type="InterPro" id="IPR028082">
    <property type="entry name" value="Peripla_BP_I"/>
</dbReference>
<comment type="similarity">
    <text evidence="2">Belongs to the bacterial solute-binding protein 2 family.</text>
</comment>
<evidence type="ECO:0000256" key="1">
    <source>
        <dbReference type="ARBA" id="ARBA00004196"/>
    </source>
</evidence>
<dbReference type="PANTHER" id="PTHR46847:SF3">
    <property type="entry name" value="GALACTOFURANOSE-BINDING PROTEIN YTFQ"/>
    <property type="match status" value="1"/>
</dbReference>
<evidence type="ECO:0000259" key="5">
    <source>
        <dbReference type="Pfam" id="PF13407"/>
    </source>
</evidence>
<keyword evidence="7" id="KW-1185">Reference proteome</keyword>
<feature type="chain" id="PRO_5016728198" evidence="4">
    <location>
        <begin position="26"/>
        <end position="308"/>
    </location>
</feature>
<feature type="signal peptide" evidence="4">
    <location>
        <begin position="1"/>
        <end position="25"/>
    </location>
</feature>
<evidence type="ECO:0000313" key="7">
    <source>
        <dbReference type="Proteomes" id="UP000253529"/>
    </source>
</evidence>
<dbReference type="GO" id="GO:0030246">
    <property type="term" value="F:carbohydrate binding"/>
    <property type="evidence" value="ECO:0007669"/>
    <property type="project" value="UniProtKB-ARBA"/>
</dbReference>
<feature type="domain" description="Periplasmic binding protein" evidence="5">
    <location>
        <begin position="28"/>
        <end position="286"/>
    </location>
</feature>
<evidence type="ECO:0000313" key="6">
    <source>
        <dbReference type="EMBL" id="RBP13814.1"/>
    </source>
</evidence>
<keyword evidence="3 4" id="KW-0732">Signal</keyword>
<dbReference type="Gene3D" id="3.40.50.2300">
    <property type="match status" value="2"/>
</dbReference>